<feature type="domain" description="Glycosyl transferase family 3 N-terminal" evidence="10">
    <location>
        <begin position="4"/>
        <end position="64"/>
    </location>
</feature>
<evidence type="ECO:0000259" key="10">
    <source>
        <dbReference type="Pfam" id="PF02885"/>
    </source>
</evidence>
<feature type="binding site" evidence="8">
    <location>
        <position position="87"/>
    </location>
    <ligand>
        <name>5-phospho-alpha-D-ribose 1-diphosphate</name>
        <dbReference type="ChEBI" id="CHEBI:58017"/>
    </ligand>
</feature>
<sequence length="339" mass="36327">MVIELLKKLVDRRDLNEAEAEEAARYIMDGKASEAEMAAFLTALRLKGETAEEIASIASVMRDRSRSVSAPHDTVDMCGTGGARIKTFNVSTVSSIVVASAGVPVAKHGNRSFTSRSGSADVLEKLGVNIQIEPGLAGQMLLSEKITFLFAPSYHPATRNVAPVRKALGFRTVFNLLGPLTNPARVRRQLIGVFSEEYIERVAEALLMLGTDRALVVYGRAGMDEISPAGLTEVCEVRNGGIERYQLDSSEFREYGTEKWSPQPVSDAEDSASHALSVLNNTATPGERSIVLINAGACLYVSGRVPSIVKGVEMALDEIESGRAAEKLSGFIHASRGGG</sequence>
<gene>
    <name evidence="8 12" type="primary">trpD</name>
    <name evidence="11" type="ORF">J9259_04065</name>
    <name evidence="12" type="ORF">KIY12_03900</name>
</gene>
<comment type="similarity">
    <text evidence="8">Belongs to the anthranilate phosphoribosyltransferase family.</text>
</comment>
<dbReference type="GO" id="GO:0000287">
    <property type="term" value="F:magnesium ion binding"/>
    <property type="evidence" value="ECO:0007669"/>
    <property type="project" value="UniProtKB-UniRule"/>
</dbReference>
<dbReference type="SUPFAM" id="SSF52418">
    <property type="entry name" value="Nucleoside phosphorylase/phosphoribosyltransferase catalytic domain"/>
    <property type="match status" value="1"/>
</dbReference>
<dbReference type="Pfam" id="PF02885">
    <property type="entry name" value="Glycos_trans_3N"/>
    <property type="match status" value="1"/>
</dbReference>
<evidence type="ECO:0000256" key="8">
    <source>
        <dbReference type="HAMAP-Rule" id="MF_00211"/>
    </source>
</evidence>
<dbReference type="EC" id="2.4.2.18" evidence="2 8"/>
<keyword evidence="3 8" id="KW-0028">Amino-acid biosynthesis</keyword>
<proteinExistence type="inferred from homology"/>
<dbReference type="AlphaFoldDB" id="A0A8J7YN74"/>
<feature type="binding site" evidence="8">
    <location>
        <begin position="89"/>
        <end position="92"/>
    </location>
    <ligand>
        <name>5-phospho-alpha-D-ribose 1-diphosphate</name>
        <dbReference type="ChEBI" id="CHEBI:58017"/>
    </ligand>
</feature>
<keyword evidence="6 8" id="KW-0822">Tryptophan biosynthesis</keyword>
<dbReference type="Gene3D" id="3.40.1030.10">
    <property type="entry name" value="Nucleoside phosphorylase/phosphoribosyltransferase catalytic domain"/>
    <property type="match status" value="1"/>
</dbReference>
<evidence type="ECO:0000313" key="11">
    <source>
        <dbReference type="EMBL" id="MBX8631681.1"/>
    </source>
</evidence>
<evidence type="ECO:0000313" key="12">
    <source>
        <dbReference type="EMBL" id="MBX8643850.1"/>
    </source>
</evidence>
<dbReference type="PANTHER" id="PTHR43285:SF2">
    <property type="entry name" value="ANTHRANILATE PHOSPHORIBOSYLTRANSFERASE"/>
    <property type="match status" value="1"/>
</dbReference>
<dbReference type="Proteomes" id="UP000750197">
    <property type="component" value="Unassembled WGS sequence"/>
</dbReference>
<accession>A0A8J7YN74</accession>
<feature type="binding site" evidence="8">
    <location>
        <begin position="107"/>
        <end position="115"/>
    </location>
    <ligand>
        <name>5-phospho-alpha-D-ribose 1-diphosphate</name>
        <dbReference type="ChEBI" id="CHEBI:58017"/>
    </ligand>
</feature>
<feature type="binding site" evidence="8">
    <location>
        <position position="225"/>
    </location>
    <ligand>
        <name>Mg(2+)</name>
        <dbReference type="ChEBI" id="CHEBI:18420"/>
        <label>1</label>
    </ligand>
</feature>
<dbReference type="FunFam" id="3.40.1030.10:FF:000002">
    <property type="entry name" value="Anthranilate phosphoribosyltransferase"/>
    <property type="match status" value="1"/>
</dbReference>
<feature type="binding site" evidence="8">
    <location>
        <position position="119"/>
    </location>
    <ligand>
        <name>5-phospho-alpha-D-ribose 1-diphosphate</name>
        <dbReference type="ChEBI" id="CHEBI:58017"/>
    </ligand>
</feature>
<evidence type="ECO:0000256" key="6">
    <source>
        <dbReference type="ARBA" id="ARBA00022822"/>
    </source>
</evidence>
<dbReference type="SUPFAM" id="SSF47648">
    <property type="entry name" value="Nucleoside phosphorylase/phosphoribosyltransferase N-terminal domain"/>
    <property type="match status" value="1"/>
</dbReference>
<dbReference type="GO" id="GO:0005829">
    <property type="term" value="C:cytosol"/>
    <property type="evidence" value="ECO:0007669"/>
    <property type="project" value="TreeGrafter"/>
</dbReference>
<evidence type="ECO:0000256" key="3">
    <source>
        <dbReference type="ARBA" id="ARBA00022605"/>
    </source>
</evidence>
<dbReference type="NCBIfam" id="TIGR01245">
    <property type="entry name" value="trpD"/>
    <property type="match status" value="1"/>
</dbReference>
<comment type="caution">
    <text evidence="12">The sequence shown here is derived from an EMBL/GenBank/DDBJ whole genome shotgun (WGS) entry which is preliminary data.</text>
</comment>
<dbReference type="InterPro" id="IPR005940">
    <property type="entry name" value="Anthranilate_Pribosyl_Tfrase"/>
</dbReference>
<dbReference type="InterPro" id="IPR035902">
    <property type="entry name" value="Nuc_phospho_transferase"/>
</dbReference>
<comment type="subunit">
    <text evidence="8">Homodimer.</text>
</comment>
<dbReference type="GO" id="GO:0000162">
    <property type="term" value="P:L-tryptophan biosynthetic process"/>
    <property type="evidence" value="ECO:0007669"/>
    <property type="project" value="UniProtKB-UniRule"/>
</dbReference>
<feature type="binding site" evidence="8">
    <location>
        <position position="165"/>
    </location>
    <ligand>
        <name>anthranilate</name>
        <dbReference type="ChEBI" id="CHEBI:16567"/>
        <label>2</label>
    </ligand>
</feature>
<comment type="function">
    <text evidence="8">Catalyzes the transfer of the phosphoribosyl group of 5-phosphorylribose-1-pyrophosphate (PRPP) to anthranilate to yield N-(5'-phosphoribosyl)-anthranilate (PRA).</text>
</comment>
<comment type="caution">
    <text evidence="8">Lacks conserved residue(s) required for the propagation of feature annotation.</text>
</comment>
<keyword evidence="7 8" id="KW-0057">Aromatic amino acid biosynthesis</keyword>
<dbReference type="GO" id="GO:0004048">
    <property type="term" value="F:anthranilate phosphoribosyltransferase activity"/>
    <property type="evidence" value="ECO:0007669"/>
    <property type="project" value="UniProtKB-UniRule"/>
</dbReference>
<feature type="binding site" evidence="8">
    <location>
        <position position="225"/>
    </location>
    <ligand>
        <name>Mg(2+)</name>
        <dbReference type="ChEBI" id="CHEBI:18420"/>
        <label>2</label>
    </ligand>
</feature>
<dbReference type="PANTHER" id="PTHR43285">
    <property type="entry name" value="ANTHRANILATE PHOSPHORIBOSYLTRANSFERASE"/>
    <property type="match status" value="1"/>
</dbReference>
<dbReference type="Gene3D" id="1.20.970.10">
    <property type="entry name" value="Transferase, Pyrimidine Nucleoside Phosphorylase, Chain C"/>
    <property type="match status" value="1"/>
</dbReference>
<dbReference type="EMBL" id="JAHEAC010000023">
    <property type="protein sequence ID" value="MBX8643850.1"/>
    <property type="molecule type" value="Genomic_DNA"/>
</dbReference>
<feature type="binding site" evidence="8">
    <location>
        <position position="79"/>
    </location>
    <ligand>
        <name>anthranilate</name>
        <dbReference type="ChEBI" id="CHEBI:16567"/>
        <label>1</label>
    </ligand>
</feature>
<dbReference type="Pfam" id="PF00591">
    <property type="entry name" value="Glycos_transf_3"/>
    <property type="match status" value="1"/>
</dbReference>
<evidence type="ECO:0000256" key="1">
    <source>
        <dbReference type="ARBA" id="ARBA00004907"/>
    </source>
</evidence>
<dbReference type="UniPathway" id="UPA00035">
    <property type="reaction ID" value="UER00041"/>
</dbReference>
<keyword evidence="8" id="KW-0479">Metal-binding</keyword>
<evidence type="ECO:0000256" key="5">
    <source>
        <dbReference type="ARBA" id="ARBA00022679"/>
    </source>
</evidence>
<protein>
    <recommendedName>
        <fullName evidence="2 8">Anthranilate phosphoribosyltransferase</fullName>
        <ecNumber evidence="2 8">2.4.2.18</ecNumber>
    </recommendedName>
</protein>
<reference evidence="12" key="1">
    <citation type="submission" date="2021-05" db="EMBL/GenBank/DDBJ databases">
        <title>Genomic insights into ecological role and evolution of a novel Thermoplasmata order Candidatus Sysuiplasmatales.</title>
        <authorList>
            <person name="Yuan Y."/>
        </authorList>
    </citation>
    <scope>NUCLEOTIDE SEQUENCE</scope>
    <source>
        <strain evidence="12">TUT19-bin139</strain>
        <strain evidence="11">YP2-bin.285</strain>
    </source>
</reference>
<feature type="binding site" evidence="8">
    <location>
        <position position="224"/>
    </location>
    <ligand>
        <name>Mg(2+)</name>
        <dbReference type="ChEBI" id="CHEBI:18420"/>
        <label>2</label>
    </ligand>
</feature>
<feature type="binding site" evidence="8">
    <location>
        <position position="110"/>
    </location>
    <ligand>
        <name>anthranilate</name>
        <dbReference type="ChEBI" id="CHEBI:16567"/>
        <label>1</label>
    </ligand>
</feature>
<evidence type="ECO:0000259" key="9">
    <source>
        <dbReference type="Pfam" id="PF00591"/>
    </source>
</evidence>
<dbReference type="Proteomes" id="UP000716004">
    <property type="component" value="Unassembled WGS sequence"/>
</dbReference>
<evidence type="ECO:0000256" key="7">
    <source>
        <dbReference type="ARBA" id="ARBA00023141"/>
    </source>
</evidence>
<keyword evidence="4 8" id="KW-0328">Glycosyltransferase</keyword>
<evidence type="ECO:0000256" key="2">
    <source>
        <dbReference type="ARBA" id="ARBA00011948"/>
    </source>
</evidence>
<keyword evidence="8" id="KW-0460">Magnesium</keyword>
<dbReference type="InterPro" id="IPR017459">
    <property type="entry name" value="Glycosyl_Trfase_fam3_N_dom"/>
</dbReference>
<comment type="cofactor">
    <cofactor evidence="8">
        <name>Mg(2+)</name>
        <dbReference type="ChEBI" id="CHEBI:18420"/>
    </cofactor>
    <text evidence="8">Binds 2 magnesium ions per monomer.</text>
</comment>
<organism evidence="12 13">
    <name type="scientific">Candidatus Sysuiplasma superficiale</name>
    <dbReference type="NCBI Taxonomy" id="2823368"/>
    <lineage>
        <taxon>Archaea</taxon>
        <taxon>Methanobacteriati</taxon>
        <taxon>Thermoplasmatota</taxon>
        <taxon>Thermoplasmata</taxon>
        <taxon>Candidatus Sysuiplasmatales</taxon>
        <taxon>Candidatus Sysuiplasmataceae</taxon>
        <taxon>Candidatus Sysuiplasma</taxon>
    </lineage>
</organism>
<feature type="binding site" evidence="8">
    <location>
        <position position="79"/>
    </location>
    <ligand>
        <name>5-phospho-alpha-D-ribose 1-diphosphate</name>
        <dbReference type="ChEBI" id="CHEBI:58017"/>
    </ligand>
</feature>
<feature type="domain" description="Glycosyl transferase family 3" evidence="9">
    <location>
        <begin position="73"/>
        <end position="324"/>
    </location>
</feature>
<dbReference type="InterPro" id="IPR036320">
    <property type="entry name" value="Glycosyl_Trfase_fam3_N_dom_sf"/>
</dbReference>
<name>A0A8J7YN74_9ARCH</name>
<comment type="pathway">
    <text evidence="1 8">Amino-acid biosynthesis; L-tryptophan biosynthesis; L-tryptophan from chorismate: step 2/5.</text>
</comment>
<dbReference type="HAMAP" id="MF_00211">
    <property type="entry name" value="TrpD"/>
    <property type="match status" value="1"/>
</dbReference>
<comment type="catalytic activity">
    <reaction evidence="8">
        <text>N-(5-phospho-beta-D-ribosyl)anthranilate + diphosphate = 5-phospho-alpha-D-ribose 1-diphosphate + anthranilate</text>
        <dbReference type="Rhea" id="RHEA:11768"/>
        <dbReference type="ChEBI" id="CHEBI:16567"/>
        <dbReference type="ChEBI" id="CHEBI:18277"/>
        <dbReference type="ChEBI" id="CHEBI:33019"/>
        <dbReference type="ChEBI" id="CHEBI:58017"/>
        <dbReference type="EC" id="2.4.2.18"/>
    </reaction>
</comment>
<dbReference type="InterPro" id="IPR000312">
    <property type="entry name" value="Glycosyl_Trfase_fam3"/>
</dbReference>
<evidence type="ECO:0000313" key="13">
    <source>
        <dbReference type="Proteomes" id="UP000750197"/>
    </source>
</evidence>
<dbReference type="EMBL" id="JAGVSJ010000007">
    <property type="protein sequence ID" value="MBX8631681.1"/>
    <property type="molecule type" value="Genomic_DNA"/>
</dbReference>
<feature type="binding site" evidence="8">
    <location>
        <position position="91"/>
    </location>
    <ligand>
        <name>Mg(2+)</name>
        <dbReference type="ChEBI" id="CHEBI:18420"/>
        <label>1</label>
    </ligand>
</feature>
<keyword evidence="5 8" id="KW-0808">Transferase</keyword>
<evidence type="ECO:0000256" key="4">
    <source>
        <dbReference type="ARBA" id="ARBA00022676"/>
    </source>
</evidence>